<dbReference type="GO" id="GO:0003700">
    <property type="term" value="F:DNA-binding transcription factor activity"/>
    <property type="evidence" value="ECO:0007669"/>
    <property type="project" value="InterPro"/>
</dbReference>
<dbReference type="InterPro" id="IPR018062">
    <property type="entry name" value="HTH_AraC-typ_CS"/>
</dbReference>
<dbReference type="PROSITE" id="PS00041">
    <property type="entry name" value="HTH_ARAC_FAMILY_1"/>
    <property type="match status" value="1"/>
</dbReference>
<dbReference type="Gene3D" id="2.60.120.10">
    <property type="entry name" value="Jelly Rolls"/>
    <property type="match status" value="1"/>
</dbReference>
<dbReference type="SMART" id="SM00342">
    <property type="entry name" value="HTH_ARAC"/>
    <property type="match status" value="1"/>
</dbReference>
<feature type="domain" description="HTH araC/xylS-type" evidence="4">
    <location>
        <begin position="149"/>
        <end position="247"/>
    </location>
</feature>
<evidence type="ECO:0000313" key="6">
    <source>
        <dbReference type="Proteomes" id="UP000535838"/>
    </source>
</evidence>
<name>A0A841SVV4_9BACL</name>
<dbReference type="SUPFAM" id="SSF46689">
    <property type="entry name" value="Homeodomain-like"/>
    <property type="match status" value="2"/>
</dbReference>
<keyword evidence="3" id="KW-0804">Transcription</keyword>
<keyword evidence="1" id="KW-0805">Transcription regulation</keyword>
<dbReference type="RefSeq" id="WP_185121289.1">
    <property type="nucleotide sequence ID" value="NZ_JACJVQ010000016.1"/>
</dbReference>
<dbReference type="InterPro" id="IPR003313">
    <property type="entry name" value="AraC-bd"/>
</dbReference>
<dbReference type="Pfam" id="PF12833">
    <property type="entry name" value="HTH_18"/>
    <property type="match status" value="1"/>
</dbReference>
<protein>
    <submittedName>
        <fullName evidence="5">Helix-turn-helix transcriptional regulator</fullName>
    </submittedName>
</protein>
<dbReference type="SUPFAM" id="SSF51182">
    <property type="entry name" value="RmlC-like cupins"/>
    <property type="match status" value="1"/>
</dbReference>
<dbReference type="AlphaFoldDB" id="A0A841SVV4"/>
<dbReference type="PROSITE" id="PS01124">
    <property type="entry name" value="HTH_ARAC_FAMILY_2"/>
    <property type="match status" value="1"/>
</dbReference>
<dbReference type="InterPro" id="IPR020449">
    <property type="entry name" value="Tscrpt_reg_AraC-type_HTH"/>
</dbReference>
<dbReference type="InterPro" id="IPR011051">
    <property type="entry name" value="RmlC_Cupin_sf"/>
</dbReference>
<gene>
    <name evidence="5" type="ORF">H7B67_18190</name>
</gene>
<dbReference type="Proteomes" id="UP000535838">
    <property type="component" value="Unassembled WGS sequence"/>
</dbReference>
<dbReference type="PRINTS" id="PR00032">
    <property type="entry name" value="HTHARAC"/>
</dbReference>
<keyword evidence="2" id="KW-0238">DNA-binding</keyword>
<evidence type="ECO:0000256" key="2">
    <source>
        <dbReference type="ARBA" id="ARBA00023125"/>
    </source>
</evidence>
<evidence type="ECO:0000256" key="3">
    <source>
        <dbReference type="ARBA" id="ARBA00023163"/>
    </source>
</evidence>
<organism evidence="5 6">
    <name type="scientific">Cohnella thailandensis</name>
    <dbReference type="NCBI Taxonomy" id="557557"/>
    <lineage>
        <taxon>Bacteria</taxon>
        <taxon>Bacillati</taxon>
        <taxon>Bacillota</taxon>
        <taxon>Bacilli</taxon>
        <taxon>Bacillales</taxon>
        <taxon>Paenibacillaceae</taxon>
        <taxon>Cohnella</taxon>
    </lineage>
</organism>
<dbReference type="PANTHER" id="PTHR43280">
    <property type="entry name" value="ARAC-FAMILY TRANSCRIPTIONAL REGULATOR"/>
    <property type="match status" value="1"/>
</dbReference>
<dbReference type="Pfam" id="PF02311">
    <property type="entry name" value="AraC_binding"/>
    <property type="match status" value="1"/>
</dbReference>
<dbReference type="PANTHER" id="PTHR43280:SF2">
    <property type="entry name" value="HTH-TYPE TRANSCRIPTIONAL REGULATOR EXSA"/>
    <property type="match status" value="1"/>
</dbReference>
<sequence length="252" mass="29454">MDRFLYIVSADHGRNTYIPPHQHECYELVYYLEGKGTTTIGQMSYPFQANTFAFLPPRCLHNENHQEDARILFVGFQCASPEMRSLSGVYEDDKDRTIEQLMRRIEAEFSQRREGYAHLLNLMASEIAPLMLRMFGRGKTAQASADRVQYVRNYMDEHYRQKLSIEALARMSGYSYDRFRHLFRDRYGDSPIRYLLMKRLEFAKSLLIHSRMHISEVSSETGFTNDAQFCNLFKRETGMSPGAYRKAKAGSF</sequence>
<evidence type="ECO:0000259" key="4">
    <source>
        <dbReference type="PROSITE" id="PS01124"/>
    </source>
</evidence>
<dbReference type="InterPro" id="IPR014710">
    <property type="entry name" value="RmlC-like_jellyroll"/>
</dbReference>
<evidence type="ECO:0000256" key="1">
    <source>
        <dbReference type="ARBA" id="ARBA00023015"/>
    </source>
</evidence>
<dbReference type="InterPro" id="IPR018060">
    <property type="entry name" value="HTH_AraC"/>
</dbReference>
<dbReference type="EMBL" id="JACJVQ010000016">
    <property type="protein sequence ID" value="MBB6636054.1"/>
    <property type="molecule type" value="Genomic_DNA"/>
</dbReference>
<evidence type="ECO:0000313" key="5">
    <source>
        <dbReference type="EMBL" id="MBB6636054.1"/>
    </source>
</evidence>
<comment type="caution">
    <text evidence="5">The sequence shown here is derived from an EMBL/GenBank/DDBJ whole genome shotgun (WGS) entry which is preliminary data.</text>
</comment>
<proteinExistence type="predicted"/>
<dbReference type="InterPro" id="IPR009057">
    <property type="entry name" value="Homeodomain-like_sf"/>
</dbReference>
<reference evidence="5 6" key="1">
    <citation type="submission" date="2020-08" db="EMBL/GenBank/DDBJ databases">
        <title>Cohnella phylogeny.</title>
        <authorList>
            <person name="Dunlap C."/>
        </authorList>
    </citation>
    <scope>NUCLEOTIDE SEQUENCE [LARGE SCALE GENOMIC DNA]</scope>
    <source>
        <strain evidence="5 6">DSM 25241</strain>
    </source>
</reference>
<dbReference type="Gene3D" id="1.10.10.60">
    <property type="entry name" value="Homeodomain-like"/>
    <property type="match status" value="2"/>
</dbReference>
<keyword evidence="6" id="KW-1185">Reference proteome</keyword>
<accession>A0A841SVV4</accession>
<dbReference type="GO" id="GO:0043565">
    <property type="term" value="F:sequence-specific DNA binding"/>
    <property type="evidence" value="ECO:0007669"/>
    <property type="project" value="InterPro"/>
</dbReference>